<evidence type="ECO:0000256" key="4">
    <source>
        <dbReference type="ARBA" id="ARBA00022496"/>
    </source>
</evidence>
<dbReference type="OrthoDB" id="7510666at2"/>
<evidence type="ECO:0000256" key="12">
    <source>
        <dbReference type="PROSITE-ProRule" id="PRU01360"/>
    </source>
</evidence>
<dbReference type="PROSITE" id="PS52016">
    <property type="entry name" value="TONB_DEPENDENT_REC_3"/>
    <property type="match status" value="1"/>
</dbReference>
<feature type="compositionally biased region" description="Polar residues" evidence="15">
    <location>
        <begin position="58"/>
        <end position="72"/>
    </location>
</feature>
<dbReference type="Pfam" id="PF07715">
    <property type="entry name" value="Plug"/>
    <property type="match status" value="1"/>
</dbReference>
<feature type="region of interest" description="Disordered" evidence="15">
    <location>
        <begin position="54"/>
        <end position="73"/>
    </location>
</feature>
<keyword evidence="11 12" id="KW-0998">Cell outer membrane</keyword>
<evidence type="ECO:0000256" key="9">
    <source>
        <dbReference type="ARBA" id="ARBA00023077"/>
    </source>
</evidence>
<evidence type="ECO:0000256" key="13">
    <source>
        <dbReference type="PROSITE-ProRule" id="PRU10144"/>
    </source>
</evidence>
<organism evidence="18 19">
    <name type="scientific">Sphingomonas panacisoli</name>
    <dbReference type="NCBI Taxonomy" id="1813879"/>
    <lineage>
        <taxon>Bacteria</taxon>
        <taxon>Pseudomonadati</taxon>
        <taxon>Pseudomonadota</taxon>
        <taxon>Alphaproteobacteria</taxon>
        <taxon>Sphingomonadales</taxon>
        <taxon>Sphingomonadaceae</taxon>
        <taxon>Sphingomonas</taxon>
    </lineage>
</organism>
<keyword evidence="8" id="KW-0406">Ion transport</keyword>
<dbReference type="Pfam" id="PF00593">
    <property type="entry name" value="TonB_dep_Rec_b-barrel"/>
    <property type="match status" value="1"/>
</dbReference>
<dbReference type="EMBL" id="CP042306">
    <property type="protein sequence ID" value="QDZ07861.1"/>
    <property type="molecule type" value="Genomic_DNA"/>
</dbReference>
<keyword evidence="19" id="KW-1185">Reference proteome</keyword>
<evidence type="ECO:0000256" key="7">
    <source>
        <dbReference type="ARBA" id="ARBA00023004"/>
    </source>
</evidence>
<dbReference type="PANTHER" id="PTHR32552">
    <property type="entry name" value="FERRICHROME IRON RECEPTOR-RELATED"/>
    <property type="match status" value="1"/>
</dbReference>
<keyword evidence="3 12" id="KW-1134">Transmembrane beta strand</keyword>
<protein>
    <recommendedName>
        <fullName evidence="20">TonB-dependent receptor</fullName>
    </recommendedName>
</protein>
<dbReference type="Gene3D" id="2.40.170.20">
    <property type="entry name" value="TonB-dependent receptor, beta-barrel domain"/>
    <property type="match status" value="1"/>
</dbReference>
<dbReference type="AlphaFoldDB" id="A0A5B8LIG3"/>
<dbReference type="KEGG" id="spai:FPZ24_10490"/>
<evidence type="ECO:0000256" key="8">
    <source>
        <dbReference type="ARBA" id="ARBA00023065"/>
    </source>
</evidence>
<sequence length="818" mass="88090">MSSRRNEGLTPRVRGAITIAGAPAFGRGTMSNRTAALLVAASLMAMTAATNAHAQEAPDQSTTAVSADTVSPDQEGEIVVTARRVSENQQNVPMSLTAVSGTELREKDVQTVTDLQKLVPSLTVNTGLNRNNTSFAIRGQRGGSLTAGLGGGPSVVPYFAEAPVYASGPGLFFDLQNIQVLNGPQGTLFGQNTTGGAILFEPARPTNEFGGYMMGTYGSYNRLDVEGVINLPIVADKLLFRAGIQRQTREGFSHDVTSKRDYDNRDSTVYRASLIARPFSWLENYTVGSLYVSNEQGPAVVLLAANYNPANPADPTKPPLGALVYSALQARAGLDVRHVSLDAQTRDRLRSSSINNRTTIDITSNLKLTNILSYARYQTDSARDDDGTLFPIQNSNGAYVPGSWNSDIIQFTEELRLTGNFGPLSVQTGGYYDRTSPGGVNSYTQELQTVATTNQTDAALRGKSRALFGQLGLDVGKIVPALDGLNLTAGYRYTWNDFAVSIDLLVYPGVISFPPPSPKPGDLCQLPFGAVYPNCHLSAAGSTSGDSFAFGADYKVTDKILLFANYKKGYKPGGINPILIGLGGTVDSIGFLFRPETVKTTEVGIKTEWRAGGVRGHFNATGYINKYNDIQANVPLLIGALTTGGTGNAAKATIKGVELEGDIRFGRLFSINAGYAYTDAKYDRYVLPTTPPTDLTNLPFVYTPKNQFNVSGVLTLPVPDSYGEIKLSANYAWKGRTYVGDTDPTQPFSFVDPYGLLGARIDWNNFLNNGHVDLSVFATNLTNKTYRTNVIQQYNATGYSTAIFGEPRMYGVSLRARF</sequence>
<proteinExistence type="inferred from homology"/>
<keyword evidence="9 14" id="KW-0798">TonB box</keyword>
<gene>
    <name evidence="18" type="ORF">FPZ24_10490</name>
</gene>
<name>A0A5B8LIG3_9SPHN</name>
<comment type="similarity">
    <text evidence="12 14">Belongs to the TonB-dependent receptor family.</text>
</comment>
<keyword evidence="6" id="KW-0732">Signal</keyword>
<evidence type="ECO:0000256" key="5">
    <source>
        <dbReference type="ARBA" id="ARBA00022692"/>
    </source>
</evidence>
<evidence type="ECO:0008006" key="20">
    <source>
        <dbReference type="Google" id="ProtNLM"/>
    </source>
</evidence>
<dbReference type="GO" id="GO:0006826">
    <property type="term" value="P:iron ion transport"/>
    <property type="evidence" value="ECO:0007669"/>
    <property type="project" value="UniProtKB-KW"/>
</dbReference>
<dbReference type="SUPFAM" id="SSF56935">
    <property type="entry name" value="Porins"/>
    <property type="match status" value="1"/>
</dbReference>
<keyword evidence="7" id="KW-0408">Iron</keyword>
<keyword evidence="10 12" id="KW-0472">Membrane</keyword>
<evidence type="ECO:0000256" key="3">
    <source>
        <dbReference type="ARBA" id="ARBA00022452"/>
    </source>
</evidence>
<accession>A0A5B8LIG3</accession>
<evidence type="ECO:0000256" key="15">
    <source>
        <dbReference type="SAM" id="MobiDB-lite"/>
    </source>
</evidence>
<dbReference type="GO" id="GO:0009279">
    <property type="term" value="C:cell outer membrane"/>
    <property type="evidence" value="ECO:0007669"/>
    <property type="project" value="UniProtKB-SubCell"/>
</dbReference>
<dbReference type="PANTHER" id="PTHR32552:SF81">
    <property type="entry name" value="TONB-DEPENDENT OUTER MEMBRANE RECEPTOR"/>
    <property type="match status" value="1"/>
</dbReference>
<keyword evidence="5 12" id="KW-0812">Transmembrane</keyword>
<feature type="short sequence motif" description="TonB C-terminal box" evidence="13">
    <location>
        <begin position="801"/>
        <end position="818"/>
    </location>
</feature>
<evidence type="ECO:0000256" key="2">
    <source>
        <dbReference type="ARBA" id="ARBA00022448"/>
    </source>
</evidence>
<dbReference type="Proteomes" id="UP000315673">
    <property type="component" value="Chromosome"/>
</dbReference>
<feature type="domain" description="TonB-dependent receptor-like beta-barrel" evidence="16">
    <location>
        <begin position="344"/>
        <end position="781"/>
    </location>
</feature>
<evidence type="ECO:0000256" key="11">
    <source>
        <dbReference type="ARBA" id="ARBA00023237"/>
    </source>
</evidence>
<evidence type="ECO:0000259" key="17">
    <source>
        <dbReference type="Pfam" id="PF07715"/>
    </source>
</evidence>
<dbReference type="InterPro" id="IPR000531">
    <property type="entry name" value="Beta-barrel_TonB"/>
</dbReference>
<dbReference type="InterPro" id="IPR012910">
    <property type="entry name" value="Plug_dom"/>
</dbReference>
<dbReference type="InterPro" id="IPR039426">
    <property type="entry name" value="TonB-dep_rcpt-like"/>
</dbReference>
<evidence type="ECO:0000256" key="6">
    <source>
        <dbReference type="ARBA" id="ARBA00022729"/>
    </source>
</evidence>
<evidence type="ECO:0000313" key="19">
    <source>
        <dbReference type="Proteomes" id="UP000315673"/>
    </source>
</evidence>
<dbReference type="InterPro" id="IPR036942">
    <property type="entry name" value="Beta-barrel_TonB_sf"/>
</dbReference>
<keyword evidence="4" id="KW-0410">Iron transport</keyword>
<dbReference type="InterPro" id="IPR010917">
    <property type="entry name" value="TonB_rcpt_CS"/>
</dbReference>
<feature type="domain" description="TonB-dependent receptor plug" evidence="17">
    <location>
        <begin position="89"/>
        <end position="197"/>
    </location>
</feature>
<evidence type="ECO:0000256" key="14">
    <source>
        <dbReference type="RuleBase" id="RU003357"/>
    </source>
</evidence>
<comment type="subcellular location">
    <subcellularLocation>
        <location evidence="1 12">Cell outer membrane</location>
        <topology evidence="1 12">Multi-pass membrane protein</topology>
    </subcellularLocation>
</comment>
<evidence type="ECO:0000259" key="16">
    <source>
        <dbReference type="Pfam" id="PF00593"/>
    </source>
</evidence>
<evidence type="ECO:0000313" key="18">
    <source>
        <dbReference type="EMBL" id="QDZ07861.1"/>
    </source>
</evidence>
<reference evidence="18 19" key="1">
    <citation type="submission" date="2019-07" db="EMBL/GenBank/DDBJ databases">
        <title>Full genome sequence of Sphingomonas sp. 4R-6-7(HKS19).</title>
        <authorList>
            <person name="Im W.-T."/>
        </authorList>
    </citation>
    <scope>NUCLEOTIDE SEQUENCE [LARGE SCALE GENOMIC DNA]</scope>
    <source>
        <strain evidence="18 19">HKS19</strain>
    </source>
</reference>
<dbReference type="PROSITE" id="PS01156">
    <property type="entry name" value="TONB_DEPENDENT_REC_2"/>
    <property type="match status" value="1"/>
</dbReference>
<evidence type="ECO:0000256" key="1">
    <source>
        <dbReference type="ARBA" id="ARBA00004571"/>
    </source>
</evidence>
<evidence type="ECO:0000256" key="10">
    <source>
        <dbReference type="ARBA" id="ARBA00023136"/>
    </source>
</evidence>
<keyword evidence="2 12" id="KW-0813">Transport</keyword>